<feature type="transmembrane region" description="Helical" evidence="9">
    <location>
        <begin position="431"/>
        <end position="450"/>
    </location>
</feature>
<dbReference type="PANTHER" id="PTHR12147">
    <property type="entry name" value="METALLOPEPTIDASE M28 FAMILY MEMBER"/>
    <property type="match status" value="1"/>
</dbReference>
<evidence type="ECO:0000256" key="3">
    <source>
        <dbReference type="ARBA" id="ARBA00010918"/>
    </source>
</evidence>
<dbReference type="Gene3D" id="3.40.630.10">
    <property type="entry name" value="Zn peptidases"/>
    <property type="match status" value="1"/>
</dbReference>
<reference evidence="11 12" key="1">
    <citation type="submission" date="2024-04" db="EMBL/GenBank/DDBJ databases">
        <title>New Clade of Flavobacterium.</title>
        <authorList>
            <person name="Matos L."/>
            <person name="Proenca D.N."/>
            <person name="Fransisco R.M."/>
            <person name="Chung A.P."/>
            <person name="Maccario L."/>
            <person name="Sorensen S.J."/>
            <person name="Morais P.V."/>
        </authorList>
    </citation>
    <scope>NUCLEOTIDE SEQUENCE [LARGE SCALE GENOMIC DNA]</scope>
    <source>
        <strain evidence="11 12">FZUC8N2.13</strain>
    </source>
</reference>
<dbReference type="SUPFAM" id="SSF53187">
    <property type="entry name" value="Zn-dependent exopeptidases"/>
    <property type="match status" value="1"/>
</dbReference>
<evidence type="ECO:0000259" key="10">
    <source>
        <dbReference type="Pfam" id="PF04389"/>
    </source>
</evidence>
<evidence type="ECO:0000313" key="12">
    <source>
        <dbReference type="Proteomes" id="UP001574169"/>
    </source>
</evidence>
<accession>A0ABV4TF31</accession>
<comment type="caution">
    <text evidence="11">The sequence shown here is derived from an EMBL/GenBank/DDBJ whole genome shotgun (WGS) entry which is preliminary data.</text>
</comment>
<evidence type="ECO:0000256" key="1">
    <source>
        <dbReference type="ARBA" id="ARBA00003273"/>
    </source>
</evidence>
<dbReference type="PANTHER" id="PTHR12147:SF58">
    <property type="entry name" value="VACUOLAR MEMBRANE PROTEASE"/>
    <property type="match status" value="1"/>
</dbReference>
<feature type="transmembrane region" description="Helical" evidence="9">
    <location>
        <begin position="329"/>
        <end position="350"/>
    </location>
</feature>
<keyword evidence="9" id="KW-0472">Membrane</keyword>
<comment type="subcellular location">
    <subcellularLocation>
        <location evidence="2">Vacuole membrane</location>
        <topology evidence="2">Multi-pass membrane protein</topology>
    </subcellularLocation>
</comment>
<dbReference type="EMBL" id="JBCFQL010000011">
    <property type="protein sequence ID" value="MFA9191977.1"/>
    <property type="molecule type" value="Genomic_DNA"/>
</dbReference>
<proteinExistence type="inferred from homology"/>
<comment type="similarity">
    <text evidence="3">Belongs to the peptidase M28 family.</text>
</comment>
<dbReference type="InterPro" id="IPR007484">
    <property type="entry name" value="Peptidase_M28"/>
</dbReference>
<evidence type="ECO:0000256" key="8">
    <source>
        <dbReference type="ARBA" id="ARBA00031512"/>
    </source>
</evidence>
<protein>
    <recommendedName>
        <fullName evidence="4">Vacuolar membrane protease</fullName>
    </recommendedName>
    <alternativeName>
        <fullName evidence="8">FXNA-related family protease 1</fullName>
    </alternativeName>
</protein>
<feature type="transmembrane region" description="Helical" evidence="9">
    <location>
        <begin position="7"/>
        <end position="25"/>
    </location>
</feature>
<feature type="transmembrane region" description="Helical" evidence="9">
    <location>
        <begin position="362"/>
        <end position="384"/>
    </location>
</feature>
<feature type="transmembrane region" description="Helical" evidence="9">
    <location>
        <begin position="537"/>
        <end position="554"/>
    </location>
</feature>
<keyword evidence="7" id="KW-0325">Glycoprotein</keyword>
<sequence>MKKDFPSIFSVLFFIAVLTFVYFSMMPRWAVDDDKPLAEFSTKRALIHIKTISQKPHYVGSENHSQVANYLRYELTKLGLETRFQEGYTLTDWGNLVKSKNILARIKGSQNGKALLLLSHYDSAPHSASPGASDDAAGIATILEGVRAFLHNKTSHKNDIIILFTDAEELGLNGAALFVTQHQWAKEIGLALNFEARGTSGPSYMLMETNNGNAGMVKNFATANPTFTVSNSLMYSIYKMLPNDTDLTVFREQGSIQGFNFAFIDGHYNYHTAQDDVHHLDVNSVAHQGSYLMPLLHYFSNADLNSTAAMEDYVYFSIPFSFISYPFSWVVPMLIIAFSLFFFFIFLGIAKKIVTVPRMLQGFIPFLGSLFSAGLITFLGWKIIVAIYPQYNDLLNGFTYNGHAYIAAFVLLSLAVCFGFYRFFTPNKISANHFVAPLFIWLLINAGIAFSMQGAGFLIIPVYFGIFAFGFYILTQKYSPILNLILSIPALLIIAPFIQMFPIGLGLKILFGSAILTALCFGLLLPTLGNFVQKGSWSILFLLASIGFFTKAHLESDYEKGKAKSNSLVYLLDVDTNSAQWLTYDRNLDSWTKSYLGENPTTPKGLEAVPLFSKYDSEFTFAAKAPIKNIPQPTIDFLTDSISDNQRYLKIRISPNRKVNRYDIFANEKMQLYNIKVNGVTHLEQKGKIFEREGKKLLSYYVVDNDPLVLEFNINAATVFDMQLLESSFDLMQNPLFKMIQRADWMMPTPFVLNDAVAIKKTIKPSPRVVPEPKVDVVTPKPNARSRFKKPIKIAVDSTKVE</sequence>
<evidence type="ECO:0000256" key="9">
    <source>
        <dbReference type="SAM" id="Phobius"/>
    </source>
</evidence>
<name>A0ABV4TF31_9FLAO</name>
<organism evidence="11 12">
    <name type="scientific">Flavobacterium zubiriense</name>
    <dbReference type="NCBI Taxonomy" id="3138075"/>
    <lineage>
        <taxon>Bacteria</taxon>
        <taxon>Pseudomonadati</taxon>
        <taxon>Bacteroidota</taxon>
        <taxon>Flavobacteriia</taxon>
        <taxon>Flavobacteriales</taxon>
        <taxon>Flavobacteriaceae</taxon>
        <taxon>Flavobacterium</taxon>
    </lineage>
</organism>
<keyword evidence="6 9" id="KW-1133">Transmembrane helix</keyword>
<dbReference type="Proteomes" id="UP001574169">
    <property type="component" value="Unassembled WGS sequence"/>
</dbReference>
<evidence type="ECO:0000313" key="11">
    <source>
        <dbReference type="EMBL" id="MFA9191977.1"/>
    </source>
</evidence>
<feature type="transmembrane region" description="Helical" evidence="9">
    <location>
        <begin position="404"/>
        <end position="424"/>
    </location>
</feature>
<keyword evidence="12" id="KW-1185">Reference proteome</keyword>
<gene>
    <name evidence="11" type="ORF">AAGV28_11420</name>
</gene>
<evidence type="ECO:0000256" key="5">
    <source>
        <dbReference type="ARBA" id="ARBA00022554"/>
    </source>
</evidence>
<feature type="transmembrane region" description="Helical" evidence="9">
    <location>
        <begin position="481"/>
        <end position="499"/>
    </location>
</feature>
<evidence type="ECO:0000256" key="2">
    <source>
        <dbReference type="ARBA" id="ARBA00004128"/>
    </source>
</evidence>
<dbReference type="Pfam" id="PF04389">
    <property type="entry name" value="Peptidase_M28"/>
    <property type="match status" value="1"/>
</dbReference>
<feature type="transmembrane region" description="Helical" evidence="9">
    <location>
        <begin position="505"/>
        <end position="525"/>
    </location>
</feature>
<dbReference type="InterPro" id="IPR045175">
    <property type="entry name" value="M28_fam"/>
</dbReference>
<feature type="domain" description="Peptidase M28" evidence="10">
    <location>
        <begin position="101"/>
        <end position="291"/>
    </location>
</feature>
<comment type="function">
    <text evidence="1">May be involved in vacuolar sorting and osmoregulation.</text>
</comment>
<evidence type="ECO:0000256" key="6">
    <source>
        <dbReference type="ARBA" id="ARBA00022989"/>
    </source>
</evidence>
<evidence type="ECO:0000256" key="4">
    <source>
        <dbReference type="ARBA" id="ARBA00017435"/>
    </source>
</evidence>
<keyword evidence="9" id="KW-0812">Transmembrane</keyword>
<feature type="transmembrane region" description="Helical" evidence="9">
    <location>
        <begin position="456"/>
        <end position="474"/>
    </location>
</feature>
<keyword evidence="5" id="KW-0926">Vacuole</keyword>
<dbReference type="RefSeq" id="WP_373406942.1">
    <property type="nucleotide sequence ID" value="NZ_JBCFQL010000011.1"/>
</dbReference>
<evidence type="ECO:0000256" key="7">
    <source>
        <dbReference type="ARBA" id="ARBA00023180"/>
    </source>
</evidence>